<dbReference type="Gene3D" id="1.10.10.10">
    <property type="entry name" value="Winged helix-like DNA-binding domain superfamily/Winged helix DNA-binding domain"/>
    <property type="match status" value="1"/>
</dbReference>
<evidence type="ECO:0000313" key="6">
    <source>
        <dbReference type="Proteomes" id="UP001299220"/>
    </source>
</evidence>
<dbReference type="Pfam" id="PF03965">
    <property type="entry name" value="Penicillinase_R"/>
    <property type="match status" value="1"/>
</dbReference>
<keyword evidence="3" id="KW-0238">DNA-binding</keyword>
<dbReference type="SUPFAM" id="SSF46785">
    <property type="entry name" value="Winged helix' DNA-binding domain"/>
    <property type="match status" value="1"/>
</dbReference>
<gene>
    <name evidence="5" type="ORF">JQM67_08480</name>
</gene>
<dbReference type="InterPro" id="IPR005650">
    <property type="entry name" value="BlaI_family"/>
</dbReference>
<dbReference type="Proteomes" id="UP001299220">
    <property type="component" value="Unassembled WGS sequence"/>
</dbReference>
<evidence type="ECO:0000256" key="2">
    <source>
        <dbReference type="ARBA" id="ARBA00023015"/>
    </source>
</evidence>
<keyword evidence="6" id="KW-1185">Reference proteome</keyword>
<keyword evidence="4" id="KW-0804">Transcription</keyword>
<keyword evidence="2" id="KW-0805">Transcription regulation</keyword>
<name>A0ABS9CQJ7_9FIRM</name>
<evidence type="ECO:0000256" key="1">
    <source>
        <dbReference type="ARBA" id="ARBA00011046"/>
    </source>
</evidence>
<comment type="caution">
    <text evidence="5">The sequence shown here is derived from an EMBL/GenBank/DDBJ whole genome shotgun (WGS) entry which is preliminary data.</text>
</comment>
<evidence type="ECO:0000256" key="4">
    <source>
        <dbReference type="ARBA" id="ARBA00023163"/>
    </source>
</evidence>
<evidence type="ECO:0000256" key="3">
    <source>
        <dbReference type="ARBA" id="ARBA00023125"/>
    </source>
</evidence>
<organism evidence="5 6">
    <name type="scientific">Anaeromassilibacillus senegalensis</name>
    <dbReference type="NCBI Taxonomy" id="1673717"/>
    <lineage>
        <taxon>Bacteria</taxon>
        <taxon>Bacillati</taxon>
        <taxon>Bacillota</taxon>
        <taxon>Clostridia</taxon>
        <taxon>Eubacteriales</taxon>
        <taxon>Acutalibacteraceae</taxon>
        <taxon>Anaeromassilibacillus</taxon>
    </lineage>
</organism>
<dbReference type="InterPro" id="IPR036388">
    <property type="entry name" value="WH-like_DNA-bd_sf"/>
</dbReference>
<dbReference type="InterPro" id="IPR036390">
    <property type="entry name" value="WH_DNA-bd_sf"/>
</dbReference>
<sequence>MKLFNGELNVMDVLWDRGDCSAKEIAEVLGETIGWSKTTTYTVIQKCVQKSAVERRDPGYICHALVTREEIGNEQTDEVIDRLYGGAPDLLVASLIGRKKLSKEEIDRLRSVIETYEGK</sequence>
<proteinExistence type="inferred from homology"/>
<evidence type="ECO:0000313" key="5">
    <source>
        <dbReference type="EMBL" id="MCF2652636.1"/>
    </source>
</evidence>
<comment type="similarity">
    <text evidence="1">Belongs to the BlaI transcriptional regulatory family.</text>
</comment>
<protein>
    <submittedName>
        <fullName evidence="5">BlaI/MecI/CopY family transcriptional regulator</fullName>
    </submittedName>
</protein>
<reference evidence="5 6" key="1">
    <citation type="submission" date="2020-12" db="EMBL/GenBank/DDBJ databases">
        <title>Whole genome sequences of gut porcine anaerobes.</title>
        <authorList>
            <person name="Kubasova T."/>
            <person name="Jahodarova E."/>
            <person name="Rychlik I."/>
        </authorList>
    </citation>
    <scope>NUCLEOTIDE SEQUENCE [LARGE SCALE GENOMIC DNA]</scope>
    <source>
        <strain evidence="5 6">An867</strain>
    </source>
</reference>
<dbReference type="PIRSF" id="PIRSF019455">
    <property type="entry name" value="CopR_AtkY"/>
    <property type="match status" value="1"/>
</dbReference>
<accession>A0ABS9CQJ7</accession>
<dbReference type="Gene3D" id="1.10.4040.10">
    <property type="entry name" value="Penicillinase repressor domain"/>
    <property type="match status" value="1"/>
</dbReference>
<dbReference type="RefSeq" id="WP_235323669.1">
    <property type="nucleotide sequence ID" value="NZ_JAFBIT010000002.1"/>
</dbReference>
<dbReference type="EMBL" id="JAFBIT010000002">
    <property type="protein sequence ID" value="MCF2652636.1"/>
    <property type="molecule type" value="Genomic_DNA"/>
</dbReference>